<feature type="compositionally biased region" description="Basic and acidic residues" evidence="2">
    <location>
        <begin position="199"/>
        <end position="213"/>
    </location>
</feature>
<sequence>MPPNIAAVLSATPEAPLQGSSLKKNKTTTTTITSNNNNNKVLALEQALGSAAKAAAQRQGQEEDLRRQLRQSERARLEVTAEHHRQHQEHEGELLGQHDAVGALHGRLEESAALVERMRSELEQQGCKADAQEAELMAAQKQQRRWQSEHQLLERVKELEGTERTLWRQLKEERLTLNAALDQRARSLQHDRAQAQLRKEAAEADAAHRRAEDSWDQLQRSLQVRPGKTTVPRPSAGNGSTGGAWAEDAKVASTTSAPKLSSARQEDGRGPAANGPQVALQIPTDDDSPGRRSPSCPPLLSANAAEGPVAVKAVQMAPASSALPSSSSWPQIAPSEDEVFEENLVSAPTSPGPGVTSAGPVPPSAPKPANTAARTRGR</sequence>
<gene>
    <name evidence="3" type="ORF">PGLA1383_LOCUS47244</name>
</gene>
<feature type="region of interest" description="Disordered" evidence="2">
    <location>
        <begin position="1"/>
        <end position="34"/>
    </location>
</feature>
<dbReference type="AlphaFoldDB" id="A0A813H0B2"/>
<comment type="caution">
    <text evidence="3">The sequence shown here is derived from an EMBL/GenBank/DDBJ whole genome shotgun (WGS) entry which is preliminary data.</text>
</comment>
<proteinExistence type="predicted"/>
<dbReference type="Proteomes" id="UP000654075">
    <property type="component" value="Unassembled WGS sequence"/>
</dbReference>
<organism evidence="3 4">
    <name type="scientific">Polarella glacialis</name>
    <name type="common">Dinoflagellate</name>
    <dbReference type="NCBI Taxonomy" id="89957"/>
    <lineage>
        <taxon>Eukaryota</taxon>
        <taxon>Sar</taxon>
        <taxon>Alveolata</taxon>
        <taxon>Dinophyceae</taxon>
        <taxon>Suessiales</taxon>
        <taxon>Suessiaceae</taxon>
        <taxon>Polarella</taxon>
    </lineage>
</organism>
<evidence type="ECO:0000313" key="3">
    <source>
        <dbReference type="EMBL" id="CAE8631106.1"/>
    </source>
</evidence>
<keyword evidence="4" id="KW-1185">Reference proteome</keyword>
<feature type="coiled-coil region" evidence="1">
    <location>
        <begin position="51"/>
        <end position="149"/>
    </location>
</feature>
<protein>
    <submittedName>
        <fullName evidence="3">Uncharacterized protein</fullName>
    </submittedName>
</protein>
<dbReference type="EMBL" id="CAJNNV010030037">
    <property type="protein sequence ID" value="CAE8631106.1"/>
    <property type="molecule type" value="Genomic_DNA"/>
</dbReference>
<name>A0A813H0B2_POLGL</name>
<evidence type="ECO:0000313" key="4">
    <source>
        <dbReference type="Proteomes" id="UP000654075"/>
    </source>
</evidence>
<feature type="compositionally biased region" description="Polar residues" evidence="2">
    <location>
        <begin position="252"/>
        <end position="263"/>
    </location>
</feature>
<reference evidence="3" key="1">
    <citation type="submission" date="2021-02" db="EMBL/GenBank/DDBJ databases">
        <authorList>
            <person name="Dougan E. K."/>
            <person name="Rhodes N."/>
            <person name="Thang M."/>
            <person name="Chan C."/>
        </authorList>
    </citation>
    <scope>NUCLEOTIDE SEQUENCE</scope>
</reference>
<feature type="region of interest" description="Disordered" evidence="2">
    <location>
        <begin position="199"/>
        <end position="302"/>
    </location>
</feature>
<feature type="region of interest" description="Disordered" evidence="2">
    <location>
        <begin position="316"/>
        <end position="378"/>
    </location>
</feature>
<evidence type="ECO:0000256" key="2">
    <source>
        <dbReference type="SAM" id="MobiDB-lite"/>
    </source>
</evidence>
<keyword evidence="1" id="KW-0175">Coiled coil</keyword>
<feature type="compositionally biased region" description="Low complexity" evidence="2">
    <location>
        <begin position="317"/>
        <end position="330"/>
    </location>
</feature>
<evidence type="ECO:0000256" key="1">
    <source>
        <dbReference type="SAM" id="Coils"/>
    </source>
</evidence>
<accession>A0A813H0B2</accession>